<comment type="caution">
    <text evidence="3">The sequence shown here is derived from an EMBL/GenBank/DDBJ whole genome shotgun (WGS) entry which is preliminary data.</text>
</comment>
<dbReference type="EMBL" id="JPMD01000055">
    <property type="protein sequence ID" value="KEZ84872.1"/>
    <property type="molecule type" value="Genomic_DNA"/>
</dbReference>
<dbReference type="GO" id="GO:0080120">
    <property type="term" value="P:CAAX-box protein maturation"/>
    <property type="evidence" value="ECO:0007669"/>
    <property type="project" value="UniProtKB-ARBA"/>
</dbReference>
<gene>
    <name evidence="3" type="ORF">IO99_18075</name>
</gene>
<sequence length="243" mass="28420">MKILGNLFIIFMLYILPLVFYLRTVKIKRNSKLIKIIVIIAYISLYFLLPELYNNILPFVLIIFILANWVISKCKNDDYIKYRFSLGDFKIGKALIYVLLVYGFIIMCGLFWFLLLLLFKIPIEQQQVITMLSNYDLVSFLITIPFTVIFAPVVEEFVFRYLFYGKFLRSRFKGEFGFIISASIVSILFASIHFSISAFASLFVVSFFNCYIIEKEGFWYSVFTHLFVNGVSTVILLLSKIIL</sequence>
<protein>
    <recommendedName>
        <fullName evidence="2">CAAX prenyl protease 2/Lysostaphin resistance protein A-like domain-containing protein</fullName>
    </recommendedName>
</protein>
<name>A0A084J7D8_9CLOT</name>
<feature type="transmembrane region" description="Helical" evidence="1">
    <location>
        <begin position="55"/>
        <end position="74"/>
    </location>
</feature>
<feature type="transmembrane region" description="Helical" evidence="1">
    <location>
        <begin position="217"/>
        <end position="238"/>
    </location>
</feature>
<keyword evidence="4" id="KW-1185">Reference proteome</keyword>
<dbReference type="GO" id="GO:0004175">
    <property type="term" value="F:endopeptidase activity"/>
    <property type="evidence" value="ECO:0007669"/>
    <property type="project" value="UniProtKB-ARBA"/>
</dbReference>
<dbReference type="AlphaFoldDB" id="A0A084J7D8"/>
<dbReference type="InterPro" id="IPR003675">
    <property type="entry name" value="Rce1/LyrA-like_dom"/>
</dbReference>
<evidence type="ECO:0000313" key="4">
    <source>
        <dbReference type="Proteomes" id="UP000028542"/>
    </source>
</evidence>
<feature type="transmembrane region" description="Helical" evidence="1">
    <location>
        <begin position="32"/>
        <end position="49"/>
    </location>
</feature>
<dbReference type="RefSeq" id="WP_035135674.1">
    <property type="nucleotide sequence ID" value="NZ_JPMD01000055.1"/>
</dbReference>
<keyword evidence="1" id="KW-1133">Transmembrane helix</keyword>
<evidence type="ECO:0000259" key="2">
    <source>
        <dbReference type="Pfam" id="PF02517"/>
    </source>
</evidence>
<feature type="transmembrane region" description="Helical" evidence="1">
    <location>
        <begin position="176"/>
        <end position="205"/>
    </location>
</feature>
<proteinExistence type="predicted"/>
<feature type="transmembrane region" description="Helical" evidence="1">
    <location>
        <begin position="95"/>
        <end position="119"/>
    </location>
</feature>
<feature type="domain" description="CAAX prenyl protease 2/Lysostaphin resistance protein A-like" evidence="2">
    <location>
        <begin position="139"/>
        <end position="230"/>
    </location>
</feature>
<organism evidence="3 4">
    <name type="scientific">Clostridium sulfidigenes</name>
    <dbReference type="NCBI Taxonomy" id="318464"/>
    <lineage>
        <taxon>Bacteria</taxon>
        <taxon>Bacillati</taxon>
        <taxon>Bacillota</taxon>
        <taxon>Clostridia</taxon>
        <taxon>Eubacteriales</taxon>
        <taxon>Clostridiaceae</taxon>
        <taxon>Clostridium</taxon>
    </lineage>
</organism>
<keyword evidence="1" id="KW-0812">Transmembrane</keyword>
<dbReference type="Proteomes" id="UP000028542">
    <property type="component" value="Unassembled WGS sequence"/>
</dbReference>
<feature type="transmembrane region" description="Helical" evidence="1">
    <location>
        <begin position="6"/>
        <end position="25"/>
    </location>
</feature>
<evidence type="ECO:0000313" key="3">
    <source>
        <dbReference type="EMBL" id="KEZ84872.1"/>
    </source>
</evidence>
<accession>A0A084J7D8</accession>
<evidence type="ECO:0000256" key="1">
    <source>
        <dbReference type="SAM" id="Phobius"/>
    </source>
</evidence>
<keyword evidence="1" id="KW-0472">Membrane</keyword>
<dbReference type="STRING" id="318464.IO99_18075"/>
<reference evidence="3 4" key="1">
    <citation type="submission" date="2014-07" db="EMBL/GenBank/DDBJ databases">
        <title>Draft genome of Clostridium sulfidigenes 113A isolated from sediments associated with methane hydrate from Krishna Godavari basin.</title>
        <authorList>
            <person name="Honkalas V.S."/>
            <person name="Dabir A.P."/>
            <person name="Arora P."/>
            <person name="Dhakephalkar P.K."/>
        </authorList>
    </citation>
    <scope>NUCLEOTIDE SEQUENCE [LARGE SCALE GENOMIC DNA]</scope>
    <source>
        <strain evidence="3 4">113A</strain>
    </source>
</reference>
<dbReference type="eggNOG" id="COG1266">
    <property type="taxonomic scope" value="Bacteria"/>
</dbReference>
<dbReference type="Pfam" id="PF02517">
    <property type="entry name" value="Rce1-like"/>
    <property type="match status" value="1"/>
</dbReference>
<feature type="transmembrane region" description="Helical" evidence="1">
    <location>
        <begin position="139"/>
        <end position="164"/>
    </location>
</feature>